<feature type="compositionally biased region" description="Low complexity" evidence="1">
    <location>
        <begin position="31"/>
        <end position="40"/>
    </location>
</feature>
<keyword evidence="4" id="KW-1185">Reference proteome</keyword>
<evidence type="ECO:0000313" key="4">
    <source>
        <dbReference type="Proteomes" id="UP000053105"/>
    </source>
</evidence>
<feature type="compositionally biased region" description="Polar residues" evidence="1">
    <location>
        <begin position="52"/>
        <end position="62"/>
    </location>
</feature>
<feature type="compositionally biased region" description="Polar residues" evidence="1">
    <location>
        <begin position="164"/>
        <end position="177"/>
    </location>
</feature>
<feature type="signal peptide" evidence="2">
    <location>
        <begin position="1"/>
        <end position="16"/>
    </location>
</feature>
<keyword evidence="2" id="KW-0732">Signal</keyword>
<dbReference type="EMBL" id="KQ435859">
    <property type="protein sequence ID" value="KOX70548.1"/>
    <property type="molecule type" value="Genomic_DNA"/>
</dbReference>
<feature type="region of interest" description="Disordered" evidence="1">
    <location>
        <begin position="155"/>
        <end position="191"/>
    </location>
</feature>
<gene>
    <name evidence="3" type="ORF">WN51_02604</name>
</gene>
<proteinExistence type="predicted"/>
<reference evidence="3 4" key="1">
    <citation type="submission" date="2015-07" db="EMBL/GenBank/DDBJ databases">
        <title>The genome of Melipona quadrifasciata.</title>
        <authorList>
            <person name="Pan H."/>
            <person name="Kapheim K."/>
        </authorList>
    </citation>
    <scope>NUCLEOTIDE SEQUENCE [LARGE SCALE GENOMIC DNA]</scope>
    <source>
        <strain evidence="3">0111107301</strain>
        <tissue evidence="3">Whole body</tissue>
    </source>
</reference>
<feature type="region of interest" description="Disordered" evidence="1">
    <location>
        <begin position="31"/>
        <end position="77"/>
    </location>
</feature>
<dbReference type="Proteomes" id="UP000053105">
    <property type="component" value="Unassembled WGS sequence"/>
</dbReference>
<organism evidence="3 4">
    <name type="scientific">Melipona quadrifasciata</name>
    <dbReference type="NCBI Taxonomy" id="166423"/>
    <lineage>
        <taxon>Eukaryota</taxon>
        <taxon>Metazoa</taxon>
        <taxon>Ecdysozoa</taxon>
        <taxon>Arthropoda</taxon>
        <taxon>Hexapoda</taxon>
        <taxon>Insecta</taxon>
        <taxon>Pterygota</taxon>
        <taxon>Neoptera</taxon>
        <taxon>Endopterygota</taxon>
        <taxon>Hymenoptera</taxon>
        <taxon>Apocrita</taxon>
        <taxon>Aculeata</taxon>
        <taxon>Apoidea</taxon>
        <taxon>Anthophila</taxon>
        <taxon>Apidae</taxon>
        <taxon>Melipona</taxon>
    </lineage>
</organism>
<evidence type="ECO:0000256" key="1">
    <source>
        <dbReference type="SAM" id="MobiDB-lite"/>
    </source>
</evidence>
<dbReference type="AlphaFoldDB" id="A0A0N0BDR2"/>
<protein>
    <submittedName>
        <fullName evidence="3">Uncharacterized protein</fullName>
    </submittedName>
</protein>
<sequence length="191" mass="21869">MWGGPIILSTLALASSSTDISQHLSIQFNNNSNKMKNNSSHPTTWNEKRNSMSKYESTNSRKPSFLEPFGASNAPPKNDSRLVQDCVTAVVHTMDKSAKNDCRIYKMDMTGSHDREEEVTEQWILDDRQFPVDVRDRVIHPRDQDRKIYNFCPHNRSPKVPHSEPQSTTFCDITNSHPQRREQLKGDPVSV</sequence>
<evidence type="ECO:0000256" key="2">
    <source>
        <dbReference type="SAM" id="SignalP"/>
    </source>
</evidence>
<evidence type="ECO:0000313" key="3">
    <source>
        <dbReference type="EMBL" id="KOX70548.1"/>
    </source>
</evidence>
<feature type="chain" id="PRO_5005844919" evidence="2">
    <location>
        <begin position="17"/>
        <end position="191"/>
    </location>
</feature>
<accession>A0A0N0BDR2</accession>
<name>A0A0N0BDR2_9HYME</name>